<feature type="chain" id="PRO_5040901606" evidence="1">
    <location>
        <begin position="25"/>
        <end position="148"/>
    </location>
</feature>
<accession>A0A9X3CAP9</accession>
<comment type="caution">
    <text evidence="2">The sequence shown here is derived from an EMBL/GenBank/DDBJ whole genome shotgun (WGS) entry which is preliminary data.</text>
</comment>
<sequence length="148" mass="16462">MKKLLVTSLAVAALAGCNSTSVNWEQGNQAVVAESNVALKSNLWIDKMPSIGEVRDQNVHGALYLESEQPLPAELVVESVSIKQGEEVWLIDSDSLDLRTHNESQWEVAFTWQLELDSEQPVDIAVQIDTNGVKNWLVEKKVKVDTVY</sequence>
<protein>
    <submittedName>
        <fullName evidence="2">Membrane lipoprotein lipid attachment site-containing protein</fullName>
    </submittedName>
</protein>
<dbReference type="EMBL" id="JAKRRX010000001">
    <property type="protein sequence ID" value="MCW8332224.1"/>
    <property type="molecule type" value="Genomic_DNA"/>
</dbReference>
<gene>
    <name evidence="2" type="ORF">MD483_00045</name>
</gene>
<keyword evidence="1" id="KW-0732">Signal</keyword>
<feature type="signal peptide" evidence="1">
    <location>
        <begin position="1"/>
        <end position="24"/>
    </location>
</feature>
<evidence type="ECO:0000313" key="2">
    <source>
        <dbReference type="EMBL" id="MCW8332224.1"/>
    </source>
</evidence>
<keyword evidence="2" id="KW-0449">Lipoprotein</keyword>
<name>A0A9X3CAP9_9VIBR</name>
<organism evidence="2 3">
    <name type="scientific">Vibrio paucivorans</name>
    <dbReference type="NCBI Taxonomy" id="2829489"/>
    <lineage>
        <taxon>Bacteria</taxon>
        <taxon>Pseudomonadati</taxon>
        <taxon>Pseudomonadota</taxon>
        <taxon>Gammaproteobacteria</taxon>
        <taxon>Vibrionales</taxon>
        <taxon>Vibrionaceae</taxon>
        <taxon>Vibrio</taxon>
    </lineage>
</organism>
<keyword evidence="3" id="KW-1185">Reference proteome</keyword>
<dbReference type="PROSITE" id="PS51257">
    <property type="entry name" value="PROKAR_LIPOPROTEIN"/>
    <property type="match status" value="1"/>
</dbReference>
<evidence type="ECO:0000256" key="1">
    <source>
        <dbReference type="SAM" id="SignalP"/>
    </source>
</evidence>
<proteinExistence type="predicted"/>
<reference evidence="2" key="1">
    <citation type="submission" date="2022-02" db="EMBL/GenBank/DDBJ databases">
        <title>Vibrio sp. nov., a new bacterium isolated from Bohai sea, China.</title>
        <authorList>
            <person name="Yuan Y."/>
        </authorList>
    </citation>
    <scope>NUCLEOTIDE SEQUENCE</scope>
    <source>
        <strain evidence="2">DBSS07</strain>
    </source>
</reference>
<dbReference type="AlphaFoldDB" id="A0A9X3CAP9"/>
<evidence type="ECO:0000313" key="3">
    <source>
        <dbReference type="Proteomes" id="UP001155586"/>
    </source>
</evidence>
<dbReference type="Proteomes" id="UP001155586">
    <property type="component" value="Unassembled WGS sequence"/>
</dbReference>
<dbReference type="RefSeq" id="WP_265686044.1">
    <property type="nucleotide sequence ID" value="NZ_JAKRRX010000001.1"/>
</dbReference>